<comment type="catalytic activity">
    <reaction evidence="6 7">
        <text>[thioredoxin]-disulfide + L-methionine + H2O = L-methionine (S)-S-oxide + [thioredoxin]-dithiol</text>
        <dbReference type="Rhea" id="RHEA:19993"/>
        <dbReference type="Rhea" id="RHEA-COMP:10698"/>
        <dbReference type="Rhea" id="RHEA-COMP:10700"/>
        <dbReference type="ChEBI" id="CHEBI:15377"/>
        <dbReference type="ChEBI" id="CHEBI:29950"/>
        <dbReference type="ChEBI" id="CHEBI:50058"/>
        <dbReference type="ChEBI" id="CHEBI:57844"/>
        <dbReference type="ChEBI" id="CHEBI:58772"/>
        <dbReference type="EC" id="1.8.4.11"/>
    </reaction>
</comment>
<dbReference type="PANTHER" id="PTHR43774:SF1">
    <property type="entry name" value="PEPTIDE METHIONINE SULFOXIDE REDUCTASE MSRA 2"/>
    <property type="match status" value="1"/>
</dbReference>
<accession>A0A0B3VTB1</accession>
<gene>
    <name evidence="7" type="primary">msrA</name>
    <name evidence="9" type="ORF">QX51_15810</name>
</gene>
<keyword evidence="3" id="KW-0511">Multifunctional enzyme</keyword>
<dbReference type="PANTHER" id="PTHR43774">
    <property type="entry name" value="PEPTIDE METHIONINE SULFOXIDE REDUCTASE"/>
    <property type="match status" value="1"/>
</dbReference>
<evidence type="ECO:0000313" key="10">
    <source>
        <dbReference type="Proteomes" id="UP000031189"/>
    </source>
</evidence>
<comment type="function">
    <text evidence="7">Has an important function as a repair enzyme for proteins that have been inactivated by oxidation. Catalyzes the reversible oxidation-reduction of methionine sulfoxide in proteins to methionine.</text>
</comment>
<evidence type="ECO:0000259" key="8">
    <source>
        <dbReference type="PROSITE" id="PS51790"/>
    </source>
</evidence>
<dbReference type="STRING" id="1577792.QX51_15810"/>
<feature type="active site" evidence="7">
    <location>
        <position position="11"/>
    </location>
</feature>
<dbReference type="GO" id="GO:0033743">
    <property type="term" value="F:peptide-methionine (R)-S-oxide reductase activity"/>
    <property type="evidence" value="ECO:0007669"/>
    <property type="project" value="UniProtKB-EC"/>
</dbReference>
<dbReference type="EMBL" id="JWHR01000123">
    <property type="protein sequence ID" value="KHS56058.1"/>
    <property type="molecule type" value="Genomic_DNA"/>
</dbReference>
<feature type="domain" description="MsrB" evidence="8">
    <location>
        <begin position="169"/>
        <end position="291"/>
    </location>
</feature>
<dbReference type="InterPro" id="IPR011057">
    <property type="entry name" value="Mss4-like_sf"/>
</dbReference>
<dbReference type="Gene3D" id="3.30.1060.10">
    <property type="entry name" value="Peptide methionine sulphoxide reductase MsrA"/>
    <property type="match status" value="1"/>
</dbReference>
<keyword evidence="10" id="KW-1185">Reference proteome</keyword>
<dbReference type="Pfam" id="PF01641">
    <property type="entry name" value="SelR"/>
    <property type="match status" value="1"/>
</dbReference>
<evidence type="ECO:0000313" key="9">
    <source>
        <dbReference type="EMBL" id="KHS56058.1"/>
    </source>
</evidence>
<dbReference type="SUPFAM" id="SSF51316">
    <property type="entry name" value="Mss4-like"/>
    <property type="match status" value="1"/>
</dbReference>
<dbReference type="AlphaFoldDB" id="A0A0B3VTB1"/>
<dbReference type="Gene3D" id="2.170.150.20">
    <property type="entry name" value="Peptide methionine sulfoxide reductase"/>
    <property type="match status" value="1"/>
</dbReference>
<dbReference type="GO" id="GO:0008113">
    <property type="term" value="F:peptide-methionine (S)-S-oxide reductase activity"/>
    <property type="evidence" value="ECO:0007669"/>
    <property type="project" value="UniProtKB-UniRule"/>
</dbReference>
<name>A0A0B3VTB1_9FIRM</name>
<dbReference type="PROSITE" id="PS51790">
    <property type="entry name" value="MSRB"/>
    <property type="match status" value="1"/>
</dbReference>
<dbReference type="RefSeq" id="WP_039680870.1">
    <property type="nucleotide sequence ID" value="NZ_JAWGXO010000003.1"/>
</dbReference>
<comment type="caution">
    <text evidence="9">The sequence shown here is derived from an EMBL/GenBank/DDBJ whole genome shotgun (WGS) entry which is preliminary data.</text>
</comment>
<dbReference type="InterPro" id="IPR002579">
    <property type="entry name" value="Met_Sox_Rdtase_MsrB_dom"/>
</dbReference>
<comment type="catalytic activity">
    <reaction evidence="5">
        <text>L-methionyl-[protein] + [thioredoxin]-disulfide + H2O = L-methionyl-(R)-S-oxide-[protein] + [thioredoxin]-dithiol</text>
        <dbReference type="Rhea" id="RHEA:24164"/>
        <dbReference type="Rhea" id="RHEA-COMP:10698"/>
        <dbReference type="Rhea" id="RHEA-COMP:10700"/>
        <dbReference type="Rhea" id="RHEA-COMP:12313"/>
        <dbReference type="Rhea" id="RHEA-COMP:12314"/>
        <dbReference type="ChEBI" id="CHEBI:15377"/>
        <dbReference type="ChEBI" id="CHEBI:16044"/>
        <dbReference type="ChEBI" id="CHEBI:29950"/>
        <dbReference type="ChEBI" id="CHEBI:45764"/>
        <dbReference type="ChEBI" id="CHEBI:50058"/>
        <dbReference type="EC" id="1.8.4.12"/>
    </reaction>
</comment>
<dbReference type="Proteomes" id="UP000031189">
    <property type="component" value="Unassembled WGS sequence"/>
</dbReference>
<evidence type="ECO:0000256" key="3">
    <source>
        <dbReference type="ARBA" id="ARBA00023268"/>
    </source>
</evidence>
<evidence type="ECO:0000256" key="6">
    <source>
        <dbReference type="ARBA" id="ARBA00048782"/>
    </source>
</evidence>
<dbReference type="GO" id="GO:0033744">
    <property type="term" value="F:L-methionine:thioredoxin-disulfide S-oxidoreductase activity"/>
    <property type="evidence" value="ECO:0007669"/>
    <property type="project" value="RHEA"/>
</dbReference>
<dbReference type="NCBIfam" id="TIGR00357">
    <property type="entry name" value="peptide-methionine (R)-S-oxide reductase MsrB"/>
    <property type="match status" value="1"/>
</dbReference>
<evidence type="ECO:0000256" key="4">
    <source>
        <dbReference type="ARBA" id="ARBA00047806"/>
    </source>
</evidence>
<dbReference type="EC" id="1.8.4.11" evidence="7"/>
<comment type="catalytic activity">
    <reaction evidence="4 7">
        <text>L-methionyl-[protein] + [thioredoxin]-disulfide + H2O = L-methionyl-(S)-S-oxide-[protein] + [thioredoxin]-dithiol</text>
        <dbReference type="Rhea" id="RHEA:14217"/>
        <dbReference type="Rhea" id="RHEA-COMP:10698"/>
        <dbReference type="Rhea" id="RHEA-COMP:10700"/>
        <dbReference type="Rhea" id="RHEA-COMP:12313"/>
        <dbReference type="Rhea" id="RHEA-COMP:12315"/>
        <dbReference type="ChEBI" id="CHEBI:15377"/>
        <dbReference type="ChEBI" id="CHEBI:16044"/>
        <dbReference type="ChEBI" id="CHEBI:29950"/>
        <dbReference type="ChEBI" id="CHEBI:44120"/>
        <dbReference type="ChEBI" id="CHEBI:50058"/>
        <dbReference type="EC" id="1.8.4.11"/>
    </reaction>
</comment>
<protein>
    <recommendedName>
        <fullName evidence="7">Peptide methionine sulfoxide reductase MsrA</fullName>
        <shortName evidence="7">Protein-methionine-S-oxide reductase</shortName>
        <ecNumber evidence="7">1.8.4.11</ecNumber>
    </recommendedName>
    <alternativeName>
        <fullName evidence="7">Peptide-methionine (S)-S-oxide reductase</fullName>
        <shortName evidence="7">Peptide Met(O) reductase</shortName>
    </alternativeName>
</protein>
<dbReference type="NCBIfam" id="TIGR00401">
    <property type="entry name" value="msrA"/>
    <property type="match status" value="1"/>
</dbReference>
<keyword evidence="2 7" id="KW-0560">Oxidoreductase</keyword>
<comment type="similarity">
    <text evidence="1 7">Belongs to the MsrA Met sulfoxide reductase family.</text>
</comment>
<evidence type="ECO:0000256" key="1">
    <source>
        <dbReference type="ARBA" id="ARBA00005591"/>
    </source>
</evidence>
<dbReference type="InterPro" id="IPR036509">
    <property type="entry name" value="Met_Sox_Rdtase_MsrA_sf"/>
</dbReference>
<evidence type="ECO:0000256" key="2">
    <source>
        <dbReference type="ARBA" id="ARBA00023002"/>
    </source>
</evidence>
<dbReference type="Pfam" id="PF01625">
    <property type="entry name" value="PMSR"/>
    <property type="match status" value="1"/>
</dbReference>
<dbReference type="HAMAP" id="MF_01401">
    <property type="entry name" value="MsrA"/>
    <property type="match status" value="1"/>
</dbReference>
<dbReference type="SUPFAM" id="SSF55068">
    <property type="entry name" value="Peptide methionine sulfoxide reductase"/>
    <property type="match status" value="1"/>
</dbReference>
<reference evidence="9 10" key="1">
    <citation type="submission" date="2014-12" db="EMBL/GenBank/DDBJ databases">
        <title>Draft genome sequence of Terrisporobacter sp. 08-306576, isolated from the blood culture of a bacteremia patient.</title>
        <authorList>
            <person name="Lund L.C."/>
            <person name="Sydenham T.V."/>
            <person name="Hogh S.V."/>
            <person name="Skov M.N."/>
            <person name="Kemp M."/>
            <person name="Justesen U.S."/>
        </authorList>
    </citation>
    <scope>NUCLEOTIDE SEQUENCE [LARGE SCALE GENOMIC DNA]</scope>
    <source>
        <strain evidence="9 10">08-306576</strain>
    </source>
</reference>
<evidence type="ECO:0000256" key="5">
    <source>
        <dbReference type="ARBA" id="ARBA00048488"/>
    </source>
</evidence>
<sequence>MEKTAMFAGGCFWCMVEPFEKLIGVKDIRVGYSGGTNKNPTFEDVCKEDNKHFMVVKIIYEDDMVSYNELLEVYFNSIDPTDEEGQFGDDGNCFKTAIFYYDINQWRQAQKYIENLEENNIFGDLIATNLWEAKEFYEAEEFHQDFYKKNPLLYREYYRFSGRYEYLKRSYAKRHLSKLQYEVTQNKLREKPFKNEYYDNFKEGVYVDIIDNTPLFSSRDKINKNCGWPIFSKAIDDNLIKFIKDEEIINKIEVRSRKSDIHLGYVLNDTWENFRKNILSINSASIKFIPANEYFEIT</sequence>
<dbReference type="InterPro" id="IPR002569">
    <property type="entry name" value="Met_Sox_Rdtase_MsrA_dom"/>
</dbReference>
<dbReference type="OrthoDB" id="4174719at2"/>
<evidence type="ECO:0000256" key="7">
    <source>
        <dbReference type="HAMAP-Rule" id="MF_01401"/>
    </source>
</evidence>
<organism evidence="9 10">
    <name type="scientific">Terrisporobacter othiniensis</name>
    <dbReference type="NCBI Taxonomy" id="1577792"/>
    <lineage>
        <taxon>Bacteria</taxon>
        <taxon>Bacillati</taxon>
        <taxon>Bacillota</taxon>
        <taxon>Clostridia</taxon>
        <taxon>Peptostreptococcales</taxon>
        <taxon>Peptostreptococcaceae</taxon>
        <taxon>Terrisporobacter</taxon>
    </lineage>
</organism>
<proteinExistence type="inferred from homology"/>